<feature type="compositionally biased region" description="Low complexity" evidence="4">
    <location>
        <begin position="25"/>
        <end position="44"/>
    </location>
</feature>
<proteinExistence type="predicted"/>
<organism evidence="6 7">
    <name type="scientific">Branchiostoma lanceolatum</name>
    <name type="common">Common lancelet</name>
    <name type="synonym">Amphioxus lanceolatum</name>
    <dbReference type="NCBI Taxonomy" id="7740"/>
    <lineage>
        <taxon>Eukaryota</taxon>
        <taxon>Metazoa</taxon>
        <taxon>Chordata</taxon>
        <taxon>Cephalochordata</taxon>
        <taxon>Leptocardii</taxon>
        <taxon>Amphioxiformes</taxon>
        <taxon>Branchiostomatidae</taxon>
        <taxon>Branchiostoma</taxon>
    </lineage>
</organism>
<dbReference type="OrthoDB" id="5984396at2759"/>
<evidence type="ECO:0000256" key="1">
    <source>
        <dbReference type="ARBA" id="ARBA00023054"/>
    </source>
</evidence>
<feature type="compositionally biased region" description="Acidic residues" evidence="4">
    <location>
        <begin position="559"/>
        <end position="573"/>
    </location>
</feature>
<feature type="compositionally biased region" description="Polar residues" evidence="4">
    <location>
        <begin position="68"/>
        <end position="78"/>
    </location>
</feature>
<dbReference type="SUPFAM" id="SSF90257">
    <property type="entry name" value="Myosin rod fragments"/>
    <property type="match status" value="1"/>
</dbReference>
<feature type="domain" description="Myosin tail" evidence="5">
    <location>
        <begin position="338"/>
        <end position="529"/>
    </location>
</feature>
<sequence length="573" mass="66408">MNRNSPQKLDVSHVGATRIHQVLQNNTGGTSNSHSRSSSTSSSSSHHHMSNSLPHNAHPQTHPEKVRSNNNTSPSPHSQYPDPDWEEKEELRLRELEEARARAAQMEKTMRWWSDCTANWREKWGKVRNERNKAREENRQLRGKLDGVIKELTTTKREKQEVSVDLERLKGELEKVNTDREVASVMTDTTCVRKSPSQDVVPERDIVCEKAEKENVNEKQEKMFDNKNELHLDIEIDKPDRPTSWSGTASRSRDRAQLEELMAEKEKTEQKMCMLQMKLEESSKTIQIERDEKSLLMKEIEKLHCDLSTMKNKCEEVTMSRSEVQKELNLLKSLHQQELSRVTLDLEEESTSRSTMDKKLHDLRKEIERLQAENAQEWGKSERLETEKLALERDNKKLRTQVEDLEEQLDRKTKEASAALDSDVKSLQSQLHDRNKEVGDLKHENNKLKKKLQDKAAELHHAQKKAEQSDTEVKLLRGRVEELKKSLAQAEDEVDCLQNNQRKQQRTLEEQQEQCESLQVQVDHLQTRLRQQQQNATLPLFKKRSASSSVKSYSAPMDDGSDPLSDEDLDDSP</sequence>
<reference evidence="6" key="1">
    <citation type="submission" date="2022-01" db="EMBL/GenBank/DDBJ databases">
        <authorList>
            <person name="Braso-Vives M."/>
        </authorList>
    </citation>
    <scope>NUCLEOTIDE SEQUENCE</scope>
</reference>
<protein>
    <recommendedName>
        <fullName evidence="2">Coiled-coil domain-containing protein 102A</fullName>
    </recommendedName>
</protein>
<dbReference type="Pfam" id="PF01576">
    <property type="entry name" value="Myosin_tail_1"/>
    <property type="match status" value="1"/>
</dbReference>
<feature type="coiled-coil region" evidence="3">
    <location>
        <begin position="131"/>
        <end position="179"/>
    </location>
</feature>
<keyword evidence="7" id="KW-1185">Reference proteome</keyword>
<gene>
    <name evidence="6" type="primary">CCDC102A</name>
    <name evidence="6" type="ORF">BLAG_LOCUS22850</name>
</gene>
<name>A0A8K0EVQ8_BRALA</name>
<dbReference type="InterPro" id="IPR002928">
    <property type="entry name" value="Myosin_tail"/>
</dbReference>
<evidence type="ECO:0000256" key="4">
    <source>
        <dbReference type="SAM" id="MobiDB-lite"/>
    </source>
</evidence>
<evidence type="ECO:0000313" key="7">
    <source>
        <dbReference type="Proteomes" id="UP000838412"/>
    </source>
</evidence>
<feature type="compositionally biased region" description="Basic and acidic residues" evidence="4">
    <location>
        <begin position="379"/>
        <end position="415"/>
    </location>
</feature>
<dbReference type="EMBL" id="OV696692">
    <property type="protein sequence ID" value="CAH1270623.1"/>
    <property type="molecule type" value="Genomic_DNA"/>
</dbReference>
<dbReference type="PANTHER" id="PTHR46292:SF1">
    <property type="entry name" value="COILED-COIL DOMAIN-CONTAINING PROTEIN 102A"/>
    <property type="match status" value="1"/>
</dbReference>
<evidence type="ECO:0000256" key="3">
    <source>
        <dbReference type="SAM" id="Coils"/>
    </source>
</evidence>
<evidence type="ECO:0000259" key="5">
    <source>
        <dbReference type="Pfam" id="PF01576"/>
    </source>
</evidence>
<dbReference type="GO" id="GO:0016459">
    <property type="term" value="C:myosin complex"/>
    <property type="evidence" value="ECO:0007669"/>
    <property type="project" value="InterPro"/>
</dbReference>
<feature type="compositionally biased region" description="Basic and acidic residues" evidence="4">
    <location>
        <begin position="431"/>
        <end position="473"/>
    </location>
</feature>
<accession>A0A8K0EVQ8</accession>
<evidence type="ECO:0000313" key="6">
    <source>
        <dbReference type="EMBL" id="CAH1270623.1"/>
    </source>
</evidence>
<feature type="region of interest" description="Disordered" evidence="4">
    <location>
        <begin position="1"/>
        <end position="87"/>
    </location>
</feature>
<feature type="region of interest" description="Disordered" evidence="4">
    <location>
        <begin position="534"/>
        <end position="573"/>
    </location>
</feature>
<dbReference type="Gene3D" id="1.10.287.1490">
    <property type="match status" value="1"/>
</dbReference>
<dbReference type="PANTHER" id="PTHR46292">
    <property type="entry name" value="COILED-COIL DOMAIN-CONTAINING PROTEIN 102A"/>
    <property type="match status" value="1"/>
</dbReference>
<feature type="region of interest" description="Disordered" evidence="4">
    <location>
        <begin position="374"/>
        <end position="473"/>
    </location>
</feature>
<evidence type="ECO:0000256" key="2">
    <source>
        <dbReference type="ARBA" id="ARBA00040149"/>
    </source>
</evidence>
<dbReference type="AlphaFoldDB" id="A0A8K0EVQ8"/>
<dbReference type="Proteomes" id="UP000838412">
    <property type="component" value="Chromosome 7"/>
</dbReference>
<keyword evidence="1 3" id="KW-0175">Coiled coil</keyword>